<dbReference type="InterPro" id="IPR036873">
    <property type="entry name" value="Rhodanese-like_dom_sf"/>
</dbReference>
<dbReference type="PANTHER" id="PTHR44542:SF12">
    <property type="entry name" value="THIOSULFATE SULFURTRANSFERASE 18"/>
    <property type="match status" value="1"/>
</dbReference>
<dbReference type="CDD" id="cd00158">
    <property type="entry name" value="RHOD"/>
    <property type="match status" value="1"/>
</dbReference>
<dbReference type="Gene3D" id="3.40.250.10">
    <property type="entry name" value="Rhodanese-like domain"/>
    <property type="match status" value="1"/>
</dbReference>
<keyword evidence="3" id="KW-1185">Reference proteome</keyword>
<dbReference type="InterPro" id="IPR001763">
    <property type="entry name" value="Rhodanese-like_dom"/>
</dbReference>
<dbReference type="AlphaFoldDB" id="A0AAQ3KKZ5"/>
<gene>
    <name evidence="2" type="ORF">Cni_G18450</name>
</gene>
<name>A0AAQ3KKZ5_9LILI</name>
<dbReference type="PANTHER" id="PTHR44542">
    <property type="entry name" value="THIOSULFATE SULFURTRANSFERASE 18"/>
    <property type="match status" value="1"/>
</dbReference>
<sequence>MAPVPSSEAAVTVDVHAAKALVNSGHKYLDVRTAEEFKKGHPSEALNVPYLFFTPQGREKNPEFMEQVLLICAKDDQIVVGCQSGARSLKATEELLKDGFKHVKNMGGGYAAWVEKGFLVKTPLEEDGF</sequence>
<accession>A0AAQ3KKZ5</accession>
<dbReference type="Proteomes" id="UP001327560">
    <property type="component" value="Chromosome 6"/>
</dbReference>
<dbReference type="PROSITE" id="PS50206">
    <property type="entry name" value="RHODANESE_3"/>
    <property type="match status" value="1"/>
</dbReference>
<dbReference type="SUPFAM" id="SSF52821">
    <property type="entry name" value="Rhodanese/Cell cycle control phosphatase"/>
    <property type="match status" value="1"/>
</dbReference>
<dbReference type="GO" id="GO:0003824">
    <property type="term" value="F:catalytic activity"/>
    <property type="evidence" value="ECO:0007669"/>
    <property type="project" value="InterPro"/>
</dbReference>
<evidence type="ECO:0000259" key="1">
    <source>
        <dbReference type="PROSITE" id="PS50206"/>
    </source>
</evidence>
<protein>
    <submittedName>
        <fullName evidence="2">Rhodanese-like domain-containing protein 17 isoform X2</fullName>
    </submittedName>
</protein>
<dbReference type="InterPro" id="IPR044684">
    <property type="entry name" value="STR17/STR18/HARC1-like"/>
</dbReference>
<evidence type="ECO:0000313" key="3">
    <source>
        <dbReference type="Proteomes" id="UP001327560"/>
    </source>
</evidence>
<dbReference type="EMBL" id="CP136895">
    <property type="protein sequence ID" value="WOL09697.1"/>
    <property type="molecule type" value="Genomic_DNA"/>
</dbReference>
<dbReference type="Pfam" id="PF00581">
    <property type="entry name" value="Rhodanese"/>
    <property type="match status" value="1"/>
</dbReference>
<dbReference type="SMART" id="SM00450">
    <property type="entry name" value="RHOD"/>
    <property type="match status" value="1"/>
</dbReference>
<reference evidence="2 3" key="1">
    <citation type="submission" date="2023-10" db="EMBL/GenBank/DDBJ databases">
        <title>Chromosome-scale genome assembly provides insights into flower coloration mechanisms of Canna indica.</title>
        <authorList>
            <person name="Li C."/>
        </authorList>
    </citation>
    <scope>NUCLEOTIDE SEQUENCE [LARGE SCALE GENOMIC DNA]</scope>
    <source>
        <tissue evidence="2">Flower</tissue>
    </source>
</reference>
<feature type="domain" description="Rhodanese" evidence="1">
    <location>
        <begin position="22"/>
        <end position="122"/>
    </location>
</feature>
<organism evidence="2 3">
    <name type="scientific">Canna indica</name>
    <name type="common">Indian-shot</name>
    <dbReference type="NCBI Taxonomy" id="4628"/>
    <lineage>
        <taxon>Eukaryota</taxon>
        <taxon>Viridiplantae</taxon>
        <taxon>Streptophyta</taxon>
        <taxon>Embryophyta</taxon>
        <taxon>Tracheophyta</taxon>
        <taxon>Spermatophyta</taxon>
        <taxon>Magnoliopsida</taxon>
        <taxon>Liliopsida</taxon>
        <taxon>Zingiberales</taxon>
        <taxon>Cannaceae</taxon>
        <taxon>Canna</taxon>
    </lineage>
</organism>
<proteinExistence type="predicted"/>
<evidence type="ECO:0000313" key="2">
    <source>
        <dbReference type="EMBL" id="WOL09697.1"/>
    </source>
</evidence>